<accession>A0A0M6ZMV6</accession>
<sequence length="127" mass="14040">MIALMIVVSNEAFDTGVEITEQEVVFQQDLVLHGLMPALYLSLGLRMVRCTTHVIHILLVEPISQFTRDVTRAVVLQQAGFVPNGNLITAGCLECQFQRVCDVGSLHGRAELPGDNVSREVIQILLR</sequence>
<gene>
    <name evidence="1" type="ORF">LA5096_03153</name>
</gene>
<protein>
    <submittedName>
        <fullName evidence="1">Uncharacterized protein</fullName>
    </submittedName>
</protein>
<dbReference type="EMBL" id="CXWC01000011">
    <property type="protein sequence ID" value="CTQ72208.1"/>
    <property type="molecule type" value="Genomic_DNA"/>
</dbReference>
<name>A0A0M6ZMV6_9HYPH</name>
<organism evidence="1 2">
    <name type="scientific">Roseibium album</name>
    <dbReference type="NCBI Taxonomy" id="311410"/>
    <lineage>
        <taxon>Bacteria</taxon>
        <taxon>Pseudomonadati</taxon>
        <taxon>Pseudomonadota</taxon>
        <taxon>Alphaproteobacteria</taxon>
        <taxon>Hyphomicrobiales</taxon>
        <taxon>Stappiaceae</taxon>
        <taxon>Roseibium</taxon>
    </lineage>
</organism>
<dbReference type="Proteomes" id="UP000049983">
    <property type="component" value="Unassembled WGS sequence"/>
</dbReference>
<dbReference type="AlphaFoldDB" id="A0A0M6ZMV6"/>
<evidence type="ECO:0000313" key="1">
    <source>
        <dbReference type="EMBL" id="CTQ72208.1"/>
    </source>
</evidence>
<reference evidence="2" key="1">
    <citation type="submission" date="2015-07" db="EMBL/GenBank/DDBJ databases">
        <authorList>
            <person name="Rodrigo-Torres Lidia"/>
            <person name="Arahal R.David."/>
        </authorList>
    </citation>
    <scope>NUCLEOTIDE SEQUENCE [LARGE SCALE GENOMIC DNA]</scope>
    <source>
        <strain evidence="2">CECT 5096</strain>
    </source>
</reference>
<keyword evidence="2" id="KW-1185">Reference proteome</keyword>
<proteinExistence type="predicted"/>
<evidence type="ECO:0000313" key="2">
    <source>
        <dbReference type="Proteomes" id="UP000049983"/>
    </source>
</evidence>